<dbReference type="PANTHER" id="PTHR13891">
    <property type="entry name" value="CYTOCHROME C OXIDASE ASSEMBLY FACTOR 7"/>
    <property type="match status" value="1"/>
</dbReference>
<dbReference type="InterPro" id="IPR040239">
    <property type="entry name" value="HcpB-like"/>
</dbReference>
<dbReference type="InterPro" id="IPR006597">
    <property type="entry name" value="Sel1-like"/>
</dbReference>
<dbReference type="Gene3D" id="1.25.40.10">
    <property type="entry name" value="Tetratricopeptide repeat domain"/>
    <property type="match status" value="1"/>
</dbReference>
<protein>
    <recommendedName>
        <fullName evidence="6">Beta-lactamase</fullName>
    </recommendedName>
</protein>
<keyword evidence="5" id="KW-1185">Reference proteome</keyword>
<feature type="signal peptide" evidence="3">
    <location>
        <begin position="1"/>
        <end position="21"/>
    </location>
</feature>
<dbReference type="RefSeq" id="WP_248352294.1">
    <property type="nucleotide sequence ID" value="NZ_AP025591.1"/>
</dbReference>
<dbReference type="SMART" id="SM00671">
    <property type="entry name" value="SEL1"/>
    <property type="match status" value="3"/>
</dbReference>
<evidence type="ECO:0000256" key="2">
    <source>
        <dbReference type="ARBA" id="ARBA00022737"/>
    </source>
</evidence>
<sequence length="519" mass="52263">MRARPLALLLALSAGCAGATAAGPGPHGAAPAADAAALDARCARGFAADCRALARVRLLGDGAPRDDRLGAALATRACEMGDPAACGDLGVLYALGRALPQSDARAAALSRRACEAGAALACSNQGALLVEGAGVDPGVPGRADEPPGLRAVRLFRTACEAGVPEGCLNLATAMEAGRLATRDLPGAGRAYRSACASGLALGCHRLALLVAERPEVAPDLSAAALEARACGAGVVPACLASNEKPPPPEPRTPGSRLVEDRGSFALGITGAGGFHPGDLAAVAGGPKRTLEEARRPPASLQAAVPPALRVRLGVNGAARPDGPADPAVELLVETRRALLGQCYASPRAVPGPVEVDAVFLVDGDGHVADAKAAALPADAELEACLLEQIAAWEFPVAADGLSGPYLVRYAFEPAPPGPAPALAGPGWLRPALRDPECVERALEVPPEYRTANVSATVRVAVDGAGAPRLVHPLAPLPEPVLAAVVAAVGRCEWAPGADASGRPAPIWTTLTVRLGQTSR</sequence>
<organism evidence="4 5">
    <name type="scientific">Anaeromyxobacter oryzae</name>
    <dbReference type="NCBI Taxonomy" id="2918170"/>
    <lineage>
        <taxon>Bacteria</taxon>
        <taxon>Pseudomonadati</taxon>
        <taxon>Myxococcota</taxon>
        <taxon>Myxococcia</taxon>
        <taxon>Myxococcales</taxon>
        <taxon>Cystobacterineae</taxon>
        <taxon>Anaeromyxobacteraceae</taxon>
        <taxon>Anaeromyxobacter</taxon>
    </lineage>
</organism>
<keyword evidence="3" id="KW-0732">Signal</keyword>
<name>A0ABM7WWQ0_9BACT</name>
<feature type="chain" id="PRO_5046373468" description="Beta-lactamase" evidence="3">
    <location>
        <begin position="22"/>
        <end position="519"/>
    </location>
</feature>
<keyword evidence="2" id="KW-0677">Repeat</keyword>
<accession>A0ABM7WWQ0</accession>
<dbReference type="PROSITE" id="PS51257">
    <property type="entry name" value="PROKAR_LIPOPROTEIN"/>
    <property type="match status" value="1"/>
</dbReference>
<dbReference type="EMBL" id="AP025591">
    <property type="protein sequence ID" value="BDG03919.1"/>
    <property type="molecule type" value="Genomic_DNA"/>
</dbReference>
<evidence type="ECO:0000313" key="5">
    <source>
        <dbReference type="Proteomes" id="UP001162891"/>
    </source>
</evidence>
<dbReference type="SUPFAM" id="SSF81901">
    <property type="entry name" value="HCP-like"/>
    <property type="match status" value="1"/>
</dbReference>
<comment type="similarity">
    <text evidence="1">Belongs to the hcp beta-lactamase family.</text>
</comment>
<evidence type="ECO:0000256" key="3">
    <source>
        <dbReference type="SAM" id="SignalP"/>
    </source>
</evidence>
<dbReference type="InterPro" id="IPR011990">
    <property type="entry name" value="TPR-like_helical_dom_sf"/>
</dbReference>
<reference evidence="5" key="1">
    <citation type="journal article" date="2022" name="Int. J. Syst. Evol. Microbiol.">
        <title>Anaeromyxobacter oryzae sp. nov., Anaeromyxobacter diazotrophicus sp. nov. and Anaeromyxobacter paludicola sp. nov., isolated from paddy soils.</title>
        <authorList>
            <person name="Itoh H."/>
            <person name="Xu Z."/>
            <person name="Mise K."/>
            <person name="Masuda Y."/>
            <person name="Ushijima N."/>
            <person name="Hayakawa C."/>
            <person name="Shiratori Y."/>
            <person name="Senoo K."/>
        </authorList>
    </citation>
    <scope>NUCLEOTIDE SEQUENCE [LARGE SCALE GENOMIC DNA]</scope>
    <source>
        <strain evidence="5">Red232</strain>
    </source>
</reference>
<evidence type="ECO:0000256" key="1">
    <source>
        <dbReference type="ARBA" id="ARBA00008486"/>
    </source>
</evidence>
<evidence type="ECO:0008006" key="6">
    <source>
        <dbReference type="Google" id="ProtNLM"/>
    </source>
</evidence>
<dbReference type="Proteomes" id="UP001162891">
    <property type="component" value="Chromosome"/>
</dbReference>
<dbReference type="PANTHER" id="PTHR13891:SF1">
    <property type="entry name" value="CYTOCHROME C OXIDASE ASSEMBLY FACTOR 7"/>
    <property type="match status" value="1"/>
</dbReference>
<evidence type="ECO:0000313" key="4">
    <source>
        <dbReference type="EMBL" id="BDG03919.1"/>
    </source>
</evidence>
<gene>
    <name evidence="4" type="ORF">AMOR_29150</name>
</gene>
<proteinExistence type="inferred from homology"/>